<comment type="caution">
    <text evidence="3">The sequence shown here is derived from an EMBL/GenBank/DDBJ whole genome shotgun (WGS) entry which is preliminary data.</text>
</comment>
<feature type="compositionally biased region" description="Low complexity" evidence="1">
    <location>
        <begin position="176"/>
        <end position="187"/>
    </location>
</feature>
<feature type="region of interest" description="Disordered" evidence="1">
    <location>
        <begin position="159"/>
        <end position="187"/>
    </location>
</feature>
<dbReference type="EMBL" id="JAQNDN010000028">
    <property type="protein sequence ID" value="MDC0676000.1"/>
    <property type="molecule type" value="Genomic_DNA"/>
</dbReference>
<feature type="chain" id="PRO_5047176695" description="Lipoprotein" evidence="2">
    <location>
        <begin position="25"/>
        <end position="187"/>
    </location>
</feature>
<keyword evidence="4" id="KW-1185">Reference proteome</keyword>
<evidence type="ECO:0000313" key="3">
    <source>
        <dbReference type="EMBL" id="MDC0676000.1"/>
    </source>
</evidence>
<keyword evidence="2" id="KW-0732">Signal</keyword>
<evidence type="ECO:0008006" key="5">
    <source>
        <dbReference type="Google" id="ProtNLM"/>
    </source>
</evidence>
<accession>A0ABT5BR03</accession>
<evidence type="ECO:0000313" key="4">
    <source>
        <dbReference type="Proteomes" id="UP001217838"/>
    </source>
</evidence>
<reference evidence="3 4" key="1">
    <citation type="submission" date="2022-11" db="EMBL/GenBank/DDBJ databases">
        <title>Minimal conservation of predation-associated metabolite biosynthetic gene clusters underscores biosynthetic potential of Myxococcota including descriptions for ten novel species: Archangium lansinium sp. nov., Myxococcus landrumus sp. nov., Nannocystis bai.</title>
        <authorList>
            <person name="Ahearne A."/>
            <person name="Stevens C."/>
            <person name="Dowd S."/>
        </authorList>
    </citation>
    <scope>NUCLEOTIDE SEQUENCE [LARGE SCALE GENOMIC DNA]</scope>
    <source>
        <strain evidence="3 4">NCELM</strain>
    </source>
</reference>
<sequence>MRSAATDAGAILRSAALLLGVSFAALNGCQKKPAEERAEVAPAPPAHQQPDRARIQPGALGFSSFGVLAEDPATQASTPNAPASTAKWLNTLELYLVQQEAKFSACFAGELPEDFTVRLRFRVGLDGTPLDLDIEGGSDPERGCVRLVIEQWKLPPSGDEHARVEVTASRPKRRAALGNALNAGSGR</sequence>
<protein>
    <recommendedName>
        <fullName evidence="5">Lipoprotein</fullName>
    </recommendedName>
</protein>
<dbReference type="RefSeq" id="WP_272011697.1">
    <property type="nucleotide sequence ID" value="NZ_JAQNDN010000028.1"/>
</dbReference>
<feature type="signal peptide" evidence="2">
    <location>
        <begin position="1"/>
        <end position="24"/>
    </location>
</feature>
<dbReference type="Proteomes" id="UP001217838">
    <property type="component" value="Unassembled WGS sequence"/>
</dbReference>
<proteinExistence type="predicted"/>
<evidence type="ECO:0000256" key="2">
    <source>
        <dbReference type="SAM" id="SignalP"/>
    </source>
</evidence>
<gene>
    <name evidence="3" type="ORF">POL58_50180</name>
</gene>
<organism evidence="3 4">
    <name type="scientific">Nannocystis radixulma</name>
    <dbReference type="NCBI Taxonomy" id="2995305"/>
    <lineage>
        <taxon>Bacteria</taxon>
        <taxon>Pseudomonadati</taxon>
        <taxon>Myxococcota</taxon>
        <taxon>Polyangia</taxon>
        <taxon>Nannocystales</taxon>
        <taxon>Nannocystaceae</taxon>
        <taxon>Nannocystis</taxon>
    </lineage>
</organism>
<evidence type="ECO:0000256" key="1">
    <source>
        <dbReference type="SAM" id="MobiDB-lite"/>
    </source>
</evidence>
<name>A0ABT5BR03_9BACT</name>